<protein>
    <recommendedName>
        <fullName evidence="6">Cullin family profile domain-containing protein</fullName>
    </recommendedName>
</protein>
<dbReference type="InterPro" id="IPR059120">
    <property type="entry name" value="Cullin-like_AB"/>
</dbReference>
<accession>A0A819VXJ0</accession>
<evidence type="ECO:0000259" key="6">
    <source>
        <dbReference type="PROSITE" id="PS50069"/>
    </source>
</evidence>
<evidence type="ECO:0000313" key="7">
    <source>
        <dbReference type="EMBL" id="CAF4116641.1"/>
    </source>
</evidence>
<dbReference type="GO" id="GO:0006511">
    <property type="term" value="P:ubiquitin-dependent protein catabolic process"/>
    <property type="evidence" value="ECO:0007669"/>
    <property type="project" value="InterPro"/>
</dbReference>
<dbReference type="Gene3D" id="3.30.230.130">
    <property type="entry name" value="Cullin, Chain C, Domain 2"/>
    <property type="match status" value="1"/>
</dbReference>
<organism evidence="7 8">
    <name type="scientific">Adineta steineri</name>
    <dbReference type="NCBI Taxonomy" id="433720"/>
    <lineage>
        <taxon>Eukaryota</taxon>
        <taxon>Metazoa</taxon>
        <taxon>Spiralia</taxon>
        <taxon>Gnathifera</taxon>
        <taxon>Rotifera</taxon>
        <taxon>Eurotatoria</taxon>
        <taxon>Bdelloidea</taxon>
        <taxon>Adinetida</taxon>
        <taxon>Adinetidae</taxon>
        <taxon>Adineta</taxon>
    </lineage>
</organism>
<dbReference type="InterPro" id="IPR016158">
    <property type="entry name" value="Cullin_homology"/>
</dbReference>
<dbReference type="Pfam" id="PF26557">
    <property type="entry name" value="Cullin_AB"/>
    <property type="match status" value="1"/>
</dbReference>
<dbReference type="SUPFAM" id="SSF46785">
    <property type="entry name" value="Winged helix' DNA-binding domain"/>
    <property type="match status" value="1"/>
</dbReference>
<dbReference type="InterPro" id="IPR036388">
    <property type="entry name" value="WH-like_DNA-bd_sf"/>
</dbReference>
<keyword evidence="2" id="KW-1017">Isopeptide bond</keyword>
<evidence type="ECO:0000256" key="5">
    <source>
        <dbReference type="RuleBase" id="RU003829"/>
    </source>
</evidence>
<reference evidence="7" key="1">
    <citation type="submission" date="2021-02" db="EMBL/GenBank/DDBJ databases">
        <authorList>
            <person name="Nowell W R."/>
        </authorList>
    </citation>
    <scope>NUCLEOTIDE SEQUENCE</scope>
</reference>
<dbReference type="Pfam" id="PF00888">
    <property type="entry name" value="Cullin"/>
    <property type="match status" value="1"/>
</dbReference>
<evidence type="ECO:0000256" key="1">
    <source>
        <dbReference type="ARBA" id="ARBA00006019"/>
    </source>
</evidence>
<comment type="similarity">
    <text evidence="1 4 5">Belongs to the cullin family.</text>
</comment>
<dbReference type="InterPro" id="IPR036317">
    <property type="entry name" value="Cullin_homology_sf"/>
</dbReference>
<dbReference type="SMART" id="SM00182">
    <property type="entry name" value="CULLIN"/>
    <property type="match status" value="1"/>
</dbReference>
<dbReference type="InterPro" id="IPR045093">
    <property type="entry name" value="Cullin"/>
</dbReference>
<dbReference type="FunFam" id="1.20.1310.10:FF:000002">
    <property type="entry name" value="cullin-3 isoform X1"/>
    <property type="match status" value="1"/>
</dbReference>
<sequence length="620" mass="73125">MSEIVWLQRQLDSGRRGVYKIDVLAQRLWTEIVLKPHFQKLIQVCLTSININRQSRLSSLDTKSIKFILDLYFDENSIDMMDDDIYMDSFEEKFLDIAEDFYCRKKLPIIESNDELLEYLKTTVQNIDFEINQARAYLPEEKPTLRIFTDLLKKKPFSNNILNVIVGKLQLLVSDENNYQELTALFEPIRELIKLKNELLKLIETHIYEKAMNTIESINDDLINNPLSYIQTIVNIHGKYLKLIQETFVGGQSLIVAFDRGYAKFINQNPVSKRISITMTLAEILARYCDSSLRKGNKAIKNDEWNEKLDNIIIIFSYLNDKDVFMKFYQKMLRKRLIDQLSVSESYEETLILEFKKKCGYEYTSKLEQMMKDIRLSEDLTKQYRTHQKNTHGNEINFFSVMVLSSNCWLFSQPSDIILPIEFKTIYDNFTTFYLSKHTGRKLTLLHQYSKGELQINFTTKKHRVQVSTYQMMILLLFNQELILTFEQIQDKTQICSELLLEILSGLLKSKLLITNDSLTSNSRIKLAQNFVRPNEQKDESHLMKTTIDEHQMVIQAALVRIMKQERTLKHSLLIQQVIQQFTSNFKPDISSIKKYIEILIEKEYFRRDSKDKDTLHYLA</sequence>
<dbReference type="InterPro" id="IPR001373">
    <property type="entry name" value="Cullin_N"/>
</dbReference>
<dbReference type="GO" id="GO:0031625">
    <property type="term" value="F:ubiquitin protein ligase binding"/>
    <property type="evidence" value="ECO:0007669"/>
    <property type="project" value="InterPro"/>
</dbReference>
<evidence type="ECO:0000313" key="8">
    <source>
        <dbReference type="Proteomes" id="UP000663868"/>
    </source>
</evidence>
<dbReference type="InterPro" id="IPR019559">
    <property type="entry name" value="Cullin_neddylation_domain"/>
</dbReference>
<evidence type="ECO:0000256" key="3">
    <source>
        <dbReference type="ARBA" id="ARBA00022843"/>
    </source>
</evidence>
<gene>
    <name evidence="7" type="ORF">KXQ929_LOCUS35395</name>
</gene>
<dbReference type="Gene3D" id="1.10.10.10">
    <property type="entry name" value="Winged helix-like DNA-binding domain superfamily/Winged helix DNA-binding domain"/>
    <property type="match status" value="1"/>
</dbReference>
<dbReference type="SUPFAM" id="SSF75632">
    <property type="entry name" value="Cullin homology domain"/>
    <property type="match status" value="1"/>
</dbReference>
<dbReference type="InterPro" id="IPR036390">
    <property type="entry name" value="WH_DNA-bd_sf"/>
</dbReference>
<dbReference type="EMBL" id="CAJOBB010005126">
    <property type="protein sequence ID" value="CAF4116641.1"/>
    <property type="molecule type" value="Genomic_DNA"/>
</dbReference>
<evidence type="ECO:0000256" key="4">
    <source>
        <dbReference type="PROSITE-ProRule" id="PRU00330"/>
    </source>
</evidence>
<dbReference type="Proteomes" id="UP000663868">
    <property type="component" value="Unassembled WGS sequence"/>
</dbReference>
<dbReference type="Gene3D" id="1.20.1310.10">
    <property type="entry name" value="Cullin Repeats"/>
    <property type="match status" value="3"/>
</dbReference>
<proteinExistence type="inferred from homology"/>
<dbReference type="SMART" id="SM00884">
    <property type="entry name" value="Cullin_Nedd8"/>
    <property type="match status" value="1"/>
</dbReference>
<name>A0A819VXJ0_9BILA</name>
<dbReference type="PANTHER" id="PTHR11932">
    <property type="entry name" value="CULLIN"/>
    <property type="match status" value="1"/>
</dbReference>
<dbReference type="SUPFAM" id="SSF74788">
    <property type="entry name" value="Cullin repeat-like"/>
    <property type="match status" value="1"/>
</dbReference>
<comment type="caution">
    <text evidence="7">The sequence shown here is derived from an EMBL/GenBank/DDBJ whole genome shotgun (WGS) entry which is preliminary data.</text>
</comment>
<dbReference type="InterPro" id="IPR016159">
    <property type="entry name" value="Cullin_repeat-like_dom_sf"/>
</dbReference>
<dbReference type="PROSITE" id="PS50069">
    <property type="entry name" value="CULLIN_2"/>
    <property type="match status" value="1"/>
</dbReference>
<feature type="domain" description="Cullin family profile" evidence="6">
    <location>
        <begin position="280"/>
        <end position="508"/>
    </location>
</feature>
<dbReference type="Pfam" id="PF10557">
    <property type="entry name" value="Cullin_Nedd8"/>
    <property type="match status" value="1"/>
</dbReference>
<keyword evidence="3" id="KW-0832">Ubl conjugation</keyword>
<evidence type="ECO:0000256" key="2">
    <source>
        <dbReference type="ARBA" id="ARBA00022499"/>
    </source>
</evidence>
<dbReference type="AlphaFoldDB" id="A0A819VXJ0"/>
<dbReference type="FunFam" id="1.10.10.10:FF:000014">
    <property type="entry name" value="Cullin 1"/>
    <property type="match status" value="1"/>
</dbReference>